<dbReference type="EMBL" id="BSYO01000009">
    <property type="protein sequence ID" value="GMH09562.1"/>
    <property type="molecule type" value="Genomic_DNA"/>
</dbReference>
<accession>A0AAD3SE99</accession>
<name>A0AAD3SE99_NEPGR</name>
<organism evidence="1 2">
    <name type="scientific">Nepenthes gracilis</name>
    <name type="common">Slender pitcher plant</name>
    <dbReference type="NCBI Taxonomy" id="150966"/>
    <lineage>
        <taxon>Eukaryota</taxon>
        <taxon>Viridiplantae</taxon>
        <taxon>Streptophyta</taxon>
        <taxon>Embryophyta</taxon>
        <taxon>Tracheophyta</taxon>
        <taxon>Spermatophyta</taxon>
        <taxon>Magnoliopsida</taxon>
        <taxon>eudicotyledons</taxon>
        <taxon>Gunneridae</taxon>
        <taxon>Pentapetalae</taxon>
        <taxon>Caryophyllales</taxon>
        <taxon>Nepenthaceae</taxon>
        <taxon>Nepenthes</taxon>
    </lineage>
</organism>
<dbReference type="AlphaFoldDB" id="A0AAD3SE99"/>
<keyword evidence="2" id="KW-1185">Reference proteome</keyword>
<evidence type="ECO:0000313" key="1">
    <source>
        <dbReference type="EMBL" id="GMH09562.1"/>
    </source>
</evidence>
<comment type="caution">
    <text evidence="1">The sequence shown here is derived from an EMBL/GenBank/DDBJ whole genome shotgun (WGS) entry which is preliminary data.</text>
</comment>
<protein>
    <submittedName>
        <fullName evidence="1">Uncharacterized protein</fullName>
    </submittedName>
</protein>
<sequence>MAVDVVAASVRKWAAFMVDGSATILSTGSARVPMGGQIPSGSNRVYEFDDYSKLEPSREVVAAAYLAQDNNNLLFGGGDILGPRSH</sequence>
<reference evidence="1" key="1">
    <citation type="submission" date="2023-05" db="EMBL/GenBank/DDBJ databases">
        <title>Nepenthes gracilis genome sequencing.</title>
        <authorList>
            <person name="Fukushima K."/>
        </authorList>
    </citation>
    <scope>NUCLEOTIDE SEQUENCE</scope>
    <source>
        <strain evidence="1">SING2019-196</strain>
    </source>
</reference>
<proteinExistence type="predicted"/>
<gene>
    <name evidence="1" type="ORF">Nepgr_011403</name>
</gene>
<evidence type="ECO:0000313" key="2">
    <source>
        <dbReference type="Proteomes" id="UP001279734"/>
    </source>
</evidence>
<dbReference type="Proteomes" id="UP001279734">
    <property type="component" value="Unassembled WGS sequence"/>
</dbReference>